<accession>A0A8K1CE67</accession>
<dbReference type="InterPro" id="IPR019734">
    <property type="entry name" value="TPR_rpt"/>
</dbReference>
<reference evidence="4" key="1">
    <citation type="submission" date="2019-03" db="EMBL/GenBank/DDBJ databases">
        <title>Long read genome sequence of the mycoparasitic Pythium oligandrum ATCC 38472 isolated from sugarbeet rhizosphere.</title>
        <authorList>
            <person name="Gaulin E."/>
        </authorList>
    </citation>
    <scope>NUCLEOTIDE SEQUENCE</scope>
    <source>
        <strain evidence="4">ATCC 38472_TT</strain>
    </source>
</reference>
<dbReference type="GO" id="GO:0000030">
    <property type="term" value="F:mannosyltransferase activity"/>
    <property type="evidence" value="ECO:0007669"/>
    <property type="project" value="TreeGrafter"/>
</dbReference>
<dbReference type="PANTHER" id="PTHR44216:SF3">
    <property type="entry name" value="PROTEIN O-MANNOSYL-TRANSFERASE TMTC2"/>
    <property type="match status" value="1"/>
</dbReference>
<gene>
    <name evidence="4" type="ORF">Poli38472_013689</name>
</gene>
<dbReference type="EMBL" id="SPLM01000077">
    <property type="protein sequence ID" value="TMW61226.1"/>
    <property type="molecule type" value="Genomic_DNA"/>
</dbReference>
<evidence type="ECO:0000256" key="1">
    <source>
        <dbReference type="PROSITE-ProRule" id="PRU00339"/>
    </source>
</evidence>
<dbReference type="SUPFAM" id="SSF48452">
    <property type="entry name" value="TPR-like"/>
    <property type="match status" value="2"/>
</dbReference>
<protein>
    <submittedName>
        <fullName evidence="4">Uncharacterized protein</fullName>
    </submittedName>
</protein>
<feature type="coiled-coil region" evidence="2">
    <location>
        <begin position="227"/>
        <end position="254"/>
    </location>
</feature>
<dbReference type="Pfam" id="PF13181">
    <property type="entry name" value="TPR_8"/>
    <property type="match status" value="1"/>
</dbReference>
<dbReference type="GO" id="GO:0035269">
    <property type="term" value="P:protein O-linked glycosylation via mannose"/>
    <property type="evidence" value="ECO:0007669"/>
    <property type="project" value="TreeGrafter"/>
</dbReference>
<dbReference type="SMART" id="SM00028">
    <property type="entry name" value="TPR"/>
    <property type="match status" value="2"/>
</dbReference>
<evidence type="ECO:0000313" key="5">
    <source>
        <dbReference type="Proteomes" id="UP000794436"/>
    </source>
</evidence>
<dbReference type="GO" id="GO:0005789">
    <property type="term" value="C:endoplasmic reticulum membrane"/>
    <property type="evidence" value="ECO:0007669"/>
    <property type="project" value="TreeGrafter"/>
</dbReference>
<keyword evidence="2" id="KW-0175">Coiled coil</keyword>
<feature type="compositionally biased region" description="Polar residues" evidence="3">
    <location>
        <begin position="181"/>
        <end position="195"/>
    </location>
</feature>
<feature type="region of interest" description="Disordered" evidence="3">
    <location>
        <begin position="162"/>
        <end position="195"/>
    </location>
</feature>
<evidence type="ECO:0000256" key="2">
    <source>
        <dbReference type="SAM" id="Coils"/>
    </source>
</evidence>
<name>A0A8K1CE67_PYTOL</name>
<evidence type="ECO:0000256" key="3">
    <source>
        <dbReference type="SAM" id="MobiDB-lite"/>
    </source>
</evidence>
<sequence>MSSLSALRDALTALGISTSTGDLRGEARRAALQQRLEAAQQGHSTSAFVAFKAPTPSAPENGTAQSTASFQHLSLTELRTLLEQRQLSTHTPGLKGDARRHALIQRLVNEIQTDRSVVSEPIEDDLPSLSARSTASTSSSTYSSAGEFLYFDLPSAFSSAKVQDPKSKASPSIPALRLSAKESQPSTETLSSDPTRQQFEYELIELRKELHTRRARRCELLTHRMEANGFSTSLESLSESMARLEKERQRLERSYYGRELVTTSIITEQPSEFVQADVIQWISKRQDQLRRQIHHTKDALAIMTPESNQTEEGIIDEKELLSRIQQLEAELCVSIRSSSSSWRSMSSPTPSNETPVLVRCQSLPANRFHETWQALDTPQRQQLHAELRSAASFRIQSGRVALHDGNTHNQTARTAAMPLFTQYPPTRADKLGIKARFLEQAARSVLEVNRTYKQALAVDGDHVANLTYYASFLYRRCEQPEQAESMLKRAHRLAPNSVLVLTTYAHFLHHKRQDIAKAEAFYQQAMKQTPQGPVVLGDYATLLCERAQKEEFNEKTLRQAKQLLQDVIRMAPSDLFVRLTLAGVLNQLKETQAAMKSYETLVRGLQQRKHQPCPAEKALMARICCEFARFLSDQGQYDRAKQHYQLALSTTPQDSSIARQFSLFLRDRRHLLTPTSRSSR</sequence>
<organism evidence="4 5">
    <name type="scientific">Pythium oligandrum</name>
    <name type="common">Mycoparasitic fungus</name>
    <dbReference type="NCBI Taxonomy" id="41045"/>
    <lineage>
        <taxon>Eukaryota</taxon>
        <taxon>Sar</taxon>
        <taxon>Stramenopiles</taxon>
        <taxon>Oomycota</taxon>
        <taxon>Peronosporomycetes</taxon>
        <taxon>Pythiales</taxon>
        <taxon>Pythiaceae</taxon>
        <taxon>Pythium</taxon>
    </lineage>
</organism>
<evidence type="ECO:0000313" key="4">
    <source>
        <dbReference type="EMBL" id="TMW61226.1"/>
    </source>
</evidence>
<dbReference type="InterPro" id="IPR011990">
    <property type="entry name" value="TPR-like_helical_dom_sf"/>
</dbReference>
<dbReference type="OrthoDB" id="78236at2759"/>
<feature type="compositionally biased region" description="Low complexity" evidence="3">
    <location>
        <begin position="128"/>
        <end position="140"/>
    </location>
</feature>
<dbReference type="Gene3D" id="1.25.40.10">
    <property type="entry name" value="Tetratricopeptide repeat domain"/>
    <property type="match status" value="2"/>
</dbReference>
<feature type="region of interest" description="Disordered" evidence="3">
    <location>
        <begin position="118"/>
        <end position="140"/>
    </location>
</feature>
<dbReference type="Proteomes" id="UP000794436">
    <property type="component" value="Unassembled WGS sequence"/>
</dbReference>
<feature type="repeat" description="TPR" evidence="1">
    <location>
        <begin position="621"/>
        <end position="654"/>
    </location>
</feature>
<keyword evidence="5" id="KW-1185">Reference proteome</keyword>
<dbReference type="PROSITE" id="PS50005">
    <property type="entry name" value="TPR"/>
    <property type="match status" value="1"/>
</dbReference>
<dbReference type="InterPro" id="IPR052384">
    <property type="entry name" value="TMTC_O-mannosyltransferase"/>
</dbReference>
<proteinExistence type="predicted"/>
<dbReference type="AlphaFoldDB" id="A0A8K1CE67"/>
<dbReference type="PANTHER" id="PTHR44216">
    <property type="entry name" value="PROTEIN O-MANNOSYL-TRANSFERASE TMTC2"/>
    <property type="match status" value="1"/>
</dbReference>
<comment type="caution">
    <text evidence="4">The sequence shown here is derived from an EMBL/GenBank/DDBJ whole genome shotgun (WGS) entry which is preliminary data.</text>
</comment>
<keyword evidence="1" id="KW-0802">TPR repeat</keyword>